<name>A0AAE3EBJ8_9FIRM</name>
<dbReference type="GO" id="GO:0005737">
    <property type="term" value="C:cytoplasm"/>
    <property type="evidence" value="ECO:0007669"/>
    <property type="project" value="TreeGrafter"/>
</dbReference>
<dbReference type="RefSeq" id="WP_308454476.1">
    <property type="nucleotide sequence ID" value="NZ_JAJEQR010000046.1"/>
</dbReference>
<evidence type="ECO:0000259" key="2">
    <source>
        <dbReference type="Pfam" id="PF01266"/>
    </source>
</evidence>
<evidence type="ECO:0000313" key="3">
    <source>
        <dbReference type="EMBL" id="MCC2231992.1"/>
    </source>
</evidence>
<dbReference type="SUPFAM" id="SSF54373">
    <property type="entry name" value="FAD-linked reductases, C-terminal domain"/>
    <property type="match status" value="1"/>
</dbReference>
<reference evidence="3" key="1">
    <citation type="submission" date="2021-10" db="EMBL/GenBank/DDBJ databases">
        <title>Anaerobic single-cell dispensing facilitates the cultivation of human gut bacteria.</title>
        <authorList>
            <person name="Afrizal A."/>
        </authorList>
    </citation>
    <scope>NUCLEOTIDE SEQUENCE</scope>
    <source>
        <strain evidence="3">CLA-AA-H215</strain>
    </source>
</reference>
<dbReference type="PANTHER" id="PTHR13847:SF287">
    <property type="entry name" value="FAD-DEPENDENT OXIDOREDUCTASE DOMAIN-CONTAINING PROTEIN 1"/>
    <property type="match status" value="1"/>
</dbReference>
<dbReference type="Gene3D" id="3.30.9.10">
    <property type="entry name" value="D-Amino Acid Oxidase, subunit A, domain 2"/>
    <property type="match status" value="1"/>
</dbReference>
<protein>
    <submittedName>
        <fullName evidence="3">FAD-binding oxidoreductase</fullName>
    </submittedName>
</protein>
<dbReference type="Gene3D" id="3.50.50.60">
    <property type="entry name" value="FAD/NAD(P)-binding domain"/>
    <property type="match status" value="1"/>
</dbReference>
<proteinExistence type="predicted"/>
<dbReference type="EMBL" id="JAJEQR010000046">
    <property type="protein sequence ID" value="MCC2231992.1"/>
    <property type="molecule type" value="Genomic_DNA"/>
</dbReference>
<keyword evidence="1" id="KW-0560">Oxidoreductase</keyword>
<dbReference type="Pfam" id="PF01266">
    <property type="entry name" value="DAO"/>
    <property type="match status" value="1"/>
</dbReference>
<organism evidence="3 4">
    <name type="scientific">Hominifimenecus microfluidus</name>
    <dbReference type="NCBI Taxonomy" id="2885348"/>
    <lineage>
        <taxon>Bacteria</taxon>
        <taxon>Bacillati</taxon>
        <taxon>Bacillota</taxon>
        <taxon>Clostridia</taxon>
        <taxon>Lachnospirales</taxon>
        <taxon>Lachnospiraceae</taxon>
        <taxon>Hominifimenecus</taxon>
    </lineage>
</organism>
<dbReference type="PROSITE" id="PS51257">
    <property type="entry name" value="PROKAR_LIPOPROTEIN"/>
    <property type="match status" value="1"/>
</dbReference>
<dbReference type="InterPro" id="IPR036188">
    <property type="entry name" value="FAD/NAD-bd_sf"/>
</dbReference>
<comment type="caution">
    <text evidence="3">The sequence shown here is derived from an EMBL/GenBank/DDBJ whole genome shotgun (WGS) entry which is preliminary data.</text>
</comment>
<dbReference type="SUPFAM" id="SSF51905">
    <property type="entry name" value="FAD/NAD(P)-binding domain"/>
    <property type="match status" value="1"/>
</dbReference>
<evidence type="ECO:0000256" key="1">
    <source>
        <dbReference type="ARBA" id="ARBA00023002"/>
    </source>
</evidence>
<dbReference type="Proteomes" id="UP001198182">
    <property type="component" value="Unassembled WGS sequence"/>
</dbReference>
<accession>A0AAE3EBJ8</accession>
<gene>
    <name evidence="3" type="ORF">LKD81_13460</name>
</gene>
<evidence type="ECO:0000313" key="4">
    <source>
        <dbReference type="Proteomes" id="UP001198182"/>
    </source>
</evidence>
<dbReference type="PANTHER" id="PTHR13847">
    <property type="entry name" value="SARCOSINE DEHYDROGENASE-RELATED"/>
    <property type="match status" value="1"/>
</dbReference>
<keyword evidence="4" id="KW-1185">Reference proteome</keyword>
<dbReference type="InterPro" id="IPR006076">
    <property type="entry name" value="FAD-dep_OxRdtase"/>
</dbReference>
<dbReference type="AlphaFoldDB" id="A0AAE3EBJ8"/>
<dbReference type="GO" id="GO:0016491">
    <property type="term" value="F:oxidoreductase activity"/>
    <property type="evidence" value="ECO:0007669"/>
    <property type="project" value="UniProtKB-KW"/>
</dbReference>
<feature type="domain" description="FAD dependent oxidoreductase" evidence="2">
    <location>
        <begin position="6"/>
        <end position="350"/>
    </location>
</feature>
<sequence>MKKGYDVIIIGGGIIGCSIAFELAKRGVTDILLVEKGFLTSGATGRCGAGIRQQWGSELNARIAMESTHIFENLEEYTGYSHSCGLHQGGYLLVAYTAKEWAQFQENLKVQHKLGIDSYAVDLKQAKEIVPYLNTEGMYGATFCQKDGHADPFHCTQAYAQGAKRMGVEFLTYTEVTGLRTAGGRIAGVETTKGYFEAQTVINCANVRAPGLAAMVGEDIPIISERHQALVTEPVEPLMDCMVMSFHRSYYVQQTPHGSFVMGIGPQEEPSFNFKSSWQFLEKNCAVMCEVLPILRKLNVVRQWAGQYDLSPDRNPIIDEAKQARGFYSVCGFSGHGFMVAPRIAILMANHLTHQEDTMDIRMFSQERYKTGKLLLEPAVV</sequence>